<dbReference type="AlphaFoldDB" id="D3ENJ5"/>
<dbReference type="Pfam" id="PF03706">
    <property type="entry name" value="LPG_synthase_TM"/>
    <property type="match status" value="1"/>
</dbReference>
<dbReference type="RefSeq" id="WP_012953710.1">
    <property type="nucleotide sequence ID" value="NC_013771.1"/>
</dbReference>
<keyword evidence="2" id="KW-1003">Cell membrane</keyword>
<keyword evidence="3 6" id="KW-0812">Transmembrane</keyword>
<dbReference type="KEGG" id="cyu:UCYN_03010"/>
<proteinExistence type="predicted"/>
<feature type="transmembrane region" description="Helical" evidence="6">
    <location>
        <begin position="216"/>
        <end position="241"/>
    </location>
</feature>
<evidence type="ECO:0000256" key="4">
    <source>
        <dbReference type="ARBA" id="ARBA00022989"/>
    </source>
</evidence>
<name>D3ENJ5_ATETH</name>
<dbReference type="Proteomes" id="UP000001405">
    <property type="component" value="Chromosome"/>
</dbReference>
<protein>
    <submittedName>
        <fullName evidence="7">Uncharacterized protein</fullName>
    </submittedName>
</protein>
<dbReference type="GO" id="GO:0005886">
    <property type="term" value="C:plasma membrane"/>
    <property type="evidence" value="ECO:0007669"/>
    <property type="project" value="UniProtKB-SubCell"/>
</dbReference>
<accession>D3ENJ5</accession>
<dbReference type="STRING" id="1453429.UCYN_03010"/>
<feature type="transmembrane region" description="Helical" evidence="6">
    <location>
        <begin position="90"/>
        <end position="118"/>
    </location>
</feature>
<feature type="transmembrane region" description="Helical" evidence="6">
    <location>
        <begin position="253"/>
        <end position="279"/>
    </location>
</feature>
<evidence type="ECO:0000256" key="5">
    <source>
        <dbReference type="ARBA" id="ARBA00023136"/>
    </source>
</evidence>
<evidence type="ECO:0000313" key="8">
    <source>
        <dbReference type="Proteomes" id="UP000001405"/>
    </source>
</evidence>
<dbReference type="HOGENOM" id="CLU_051659_0_0_3"/>
<organism evidence="8">
    <name type="scientific">Atelocyanobacterium thalassa (isolate ALOHA)</name>
    <dbReference type="NCBI Taxonomy" id="1453429"/>
    <lineage>
        <taxon>Bacteria</taxon>
        <taxon>Bacillati</taxon>
        <taxon>Cyanobacteriota</taxon>
        <taxon>Cyanophyceae</taxon>
        <taxon>Oscillatoriophycideae</taxon>
        <taxon>Chroococcales</taxon>
        <taxon>Aphanothecaceae</taxon>
        <taxon>Candidatus Atelocyanobacterium</taxon>
        <taxon>Candidatus Atelocyanobacterium thalassae</taxon>
    </lineage>
</organism>
<comment type="subcellular location">
    <subcellularLocation>
        <location evidence="1">Cell membrane</location>
        <topology evidence="1">Multi-pass membrane protein</topology>
    </subcellularLocation>
</comment>
<feature type="transmembrane region" description="Helical" evidence="6">
    <location>
        <begin position="177"/>
        <end position="204"/>
    </location>
</feature>
<evidence type="ECO:0000256" key="6">
    <source>
        <dbReference type="SAM" id="Phobius"/>
    </source>
</evidence>
<evidence type="ECO:0000256" key="1">
    <source>
        <dbReference type="ARBA" id="ARBA00004651"/>
    </source>
</evidence>
<keyword evidence="4 6" id="KW-1133">Transmembrane helix</keyword>
<sequence>MVQDSWQDIRNIHIKSNGYIFLLLSLLITFLAHIWSGILWVYILKSCQQSIHINLGLKIYLITNIYKYLPGNVGHFLKRIYELQRLGFSASIASVGIIIEPCLMLISALLVTLLAHVLDSTKITINTNTLFLYLIPISIALIIIHPFFLNKVISYLSKQKYKSLESKNANYIKRYPGLIILGEVGFILLKAQGFILVLMSFISISSDNFLRFIGSFSFAWLLGLVTPGAPGGIGIFEATVLRMLRPSISNIEVILASVAIFRIINVLAEVLGMFLGYLINRNSLKKTYK</sequence>
<keyword evidence="5 6" id="KW-0472">Membrane</keyword>
<dbReference type="InterPro" id="IPR022791">
    <property type="entry name" value="L-PG_synthase/AglD"/>
</dbReference>
<evidence type="ECO:0000313" key="7">
    <source>
        <dbReference type="EMBL" id="ADB95045.1"/>
    </source>
</evidence>
<evidence type="ECO:0000256" key="2">
    <source>
        <dbReference type="ARBA" id="ARBA00022475"/>
    </source>
</evidence>
<keyword evidence="8" id="KW-1185">Reference proteome</keyword>
<gene>
    <name evidence="7" type="ordered locus">UCYN_03010</name>
</gene>
<evidence type="ECO:0000256" key="3">
    <source>
        <dbReference type="ARBA" id="ARBA00022692"/>
    </source>
</evidence>
<dbReference type="EMBL" id="CP001842">
    <property type="protein sequence ID" value="ADB95045.1"/>
    <property type="molecule type" value="Genomic_DNA"/>
</dbReference>
<reference evidence="7 8" key="1">
    <citation type="journal article" date="2010" name="Nature">
        <title>Metabolic streamlining in an open-ocean nitrogen-fixing cyanobacterium.</title>
        <authorList>
            <person name="Tripp H.J."/>
            <person name="Bench S.R."/>
            <person name="Turk K.A."/>
            <person name="Foster R.A."/>
            <person name="Desany B.A."/>
            <person name="Niazi F."/>
            <person name="Affourtit J.P."/>
            <person name="Zehr J.P."/>
        </authorList>
    </citation>
    <scope>NUCLEOTIDE SEQUENCE [LARGE SCALE GENOMIC DNA]</scope>
    <source>
        <strain evidence="8">ALOHA</strain>
    </source>
</reference>
<feature type="transmembrane region" description="Helical" evidence="6">
    <location>
        <begin position="130"/>
        <end position="156"/>
    </location>
</feature>
<dbReference type="PATRIC" id="fig|713887.8.peg.283"/>
<feature type="transmembrane region" description="Helical" evidence="6">
    <location>
        <begin position="20"/>
        <end position="43"/>
    </location>
</feature>